<comment type="caution">
    <text evidence="2">The sequence shown here is derived from an EMBL/GenBank/DDBJ whole genome shotgun (WGS) entry which is preliminary data.</text>
</comment>
<proteinExistence type="predicted"/>
<dbReference type="Gene3D" id="3.80.10.10">
    <property type="entry name" value="Ribonuclease Inhibitor"/>
    <property type="match status" value="1"/>
</dbReference>
<organism evidence="2 3">
    <name type="scientific">Caenorhabditis angaria</name>
    <dbReference type="NCBI Taxonomy" id="860376"/>
    <lineage>
        <taxon>Eukaryota</taxon>
        <taxon>Metazoa</taxon>
        <taxon>Ecdysozoa</taxon>
        <taxon>Nematoda</taxon>
        <taxon>Chromadorea</taxon>
        <taxon>Rhabditida</taxon>
        <taxon>Rhabditina</taxon>
        <taxon>Rhabditomorpha</taxon>
        <taxon>Rhabditoidea</taxon>
        <taxon>Rhabditidae</taxon>
        <taxon>Peloderinae</taxon>
        <taxon>Caenorhabditis</taxon>
    </lineage>
</organism>
<protein>
    <submittedName>
        <fullName evidence="2">Uncharacterized protein</fullName>
    </submittedName>
</protein>
<feature type="compositionally biased region" description="Acidic residues" evidence="1">
    <location>
        <begin position="615"/>
        <end position="628"/>
    </location>
</feature>
<accession>A0A9P1I9P3</accession>
<name>A0A9P1I9P3_9PELO</name>
<dbReference type="AlphaFoldDB" id="A0A9P1I9P3"/>
<evidence type="ECO:0000256" key="1">
    <source>
        <dbReference type="SAM" id="MobiDB-lite"/>
    </source>
</evidence>
<keyword evidence="3" id="KW-1185">Reference proteome</keyword>
<dbReference type="Proteomes" id="UP001152747">
    <property type="component" value="Unassembled WGS sequence"/>
</dbReference>
<feature type="region of interest" description="Disordered" evidence="1">
    <location>
        <begin position="657"/>
        <end position="748"/>
    </location>
</feature>
<evidence type="ECO:0000313" key="2">
    <source>
        <dbReference type="EMBL" id="CAI5440823.1"/>
    </source>
</evidence>
<feature type="region of interest" description="Disordered" evidence="1">
    <location>
        <begin position="615"/>
        <end position="635"/>
    </location>
</feature>
<sequence length="768" mass="89226">MELPEDIYRKIVNYALFSSSKSIFAWKNLNSDFRCLVEDEASRVSRTRPIVFDVEKLFFDEKCALKQQFYEQKSPQDAKKLHQDIRKLCDILEALLKIGGNLALQNFSAKSIGWICEEGSDEVSMKRAPFMLQKRVVEVLKRFQSVRMEYSPVFMKPSRFIRCFSHRFEEIKELDLGNVKPLAALRLRNSVFPQLVNLQKLTWHHANIEFLKKIANPTDLKELELTAHPVGRPSYSDFAHLTNFRNLEKLYLGLTCPRNPSRFTMEALLTLYQAIWKKNLGETSKKMLDSFENLREIGFWNAPEKIFIEICSKRREFKTMNFGKLSQDLSKMCSFDSIMQAFFKFEESNFDFSDLKIENLNMVLHSMPAVQLEYYLPNLMNLLNKMTKLENLKLFVKCIFGGDEMNSSWSLETKKEKLRKKSPILESNFKIFELHIDGSCSFQDFHRQIPPSIQKLSISLNLPVENPSKNQKSIKSLGDFIEKLADFNSFPEFEELYLQVFGICCMEFLVDKVAENLSNLKKLSIISMPCSKSRGISKNLLEKMRKISQNLMVSKEFHDILALKNPGNPMKIGRLFEEYAINPKGKFDQKFVDEEDVYEIPVEPSIVCLDDEISDEEEDDSMIDDGDGDPTPNQTLDELDLLEQKLEKESHRRHEKYLKKRRAKIDSESEPEPEEDYSDIVDFDQEDEEDEDETIRENGGFFDDEAIESDGGESEGESEPEGEDLADSDDEILFVQGPKKRKFGEDKENYFGQGRVKRNRIVLSDDED</sequence>
<feature type="compositionally biased region" description="Acidic residues" evidence="1">
    <location>
        <begin position="702"/>
        <end position="732"/>
    </location>
</feature>
<evidence type="ECO:0000313" key="3">
    <source>
        <dbReference type="Proteomes" id="UP001152747"/>
    </source>
</evidence>
<dbReference type="EMBL" id="CANHGI010000002">
    <property type="protein sequence ID" value="CAI5440823.1"/>
    <property type="molecule type" value="Genomic_DNA"/>
</dbReference>
<feature type="compositionally biased region" description="Acidic residues" evidence="1">
    <location>
        <begin position="668"/>
        <end position="694"/>
    </location>
</feature>
<dbReference type="OrthoDB" id="5840759at2759"/>
<dbReference type="InterPro" id="IPR032675">
    <property type="entry name" value="LRR_dom_sf"/>
</dbReference>
<gene>
    <name evidence="2" type="ORF">CAMP_LOCUS3460</name>
</gene>
<reference evidence="2" key="1">
    <citation type="submission" date="2022-11" db="EMBL/GenBank/DDBJ databases">
        <authorList>
            <person name="Kikuchi T."/>
        </authorList>
    </citation>
    <scope>NUCLEOTIDE SEQUENCE</scope>
    <source>
        <strain evidence="2">PS1010</strain>
    </source>
</reference>